<feature type="region of interest" description="Disordered" evidence="1">
    <location>
        <begin position="17"/>
        <end position="67"/>
    </location>
</feature>
<keyword evidence="3" id="KW-1185">Reference proteome</keyword>
<name>A0A7W9WRN6_9BURK</name>
<dbReference type="AlphaFoldDB" id="A0A7W9WRN6"/>
<gene>
    <name evidence="2" type="ORF">F4827_001518</name>
</gene>
<organism evidence="2 3">
    <name type="scientific">Paraburkholderia bannensis</name>
    <dbReference type="NCBI Taxonomy" id="765414"/>
    <lineage>
        <taxon>Bacteria</taxon>
        <taxon>Pseudomonadati</taxon>
        <taxon>Pseudomonadota</taxon>
        <taxon>Betaproteobacteria</taxon>
        <taxon>Burkholderiales</taxon>
        <taxon>Burkholderiaceae</taxon>
        <taxon>Paraburkholderia</taxon>
    </lineage>
</organism>
<sequence length="67" mass="7013">MPLASLRNVGAHAVIRAHLPTEEDPGSPKPKQPPPVPDGEMPPPAPLGDPPSDAPPERASRCAQPIR</sequence>
<accession>A0A7W9WRN6</accession>
<comment type="caution">
    <text evidence="2">The sequence shown here is derived from an EMBL/GenBank/DDBJ whole genome shotgun (WGS) entry which is preliminary data.</text>
</comment>
<feature type="compositionally biased region" description="Pro residues" evidence="1">
    <location>
        <begin position="27"/>
        <end position="54"/>
    </location>
</feature>
<evidence type="ECO:0000256" key="1">
    <source>
        <dbReference type="SAM" id="MobiDB-lite"/>
    </source>
</evidence>
<protein>
    <submittedName>
        <fullName evidence="2">Uncharacterized protein</fullName>
    </submittedName>
</protein>
<dbReference type="Proteomes" id="UP000571554">
    <property type="component" value="Unassembled WGS sequence"/>
</dbReference>
<reference evidence="2 3" key="1">
    <citation type="submission" date="2020-08" db="EMBL/GenBank/DDBJ databases">
        <title>Above-ground endophytic microbial communities from plants in different locations in the United States.</title>
        <authorList>
            <person name="Frank C."/>
        </authorList>
    </citation>
    <scope>NUCLEOTIDE SEQUENCE [LARGE SCALE GENOMIC DNA]</scope>
    <source>
        <strain evidence="2 3">WP4_2_2</strain>
    </source>
</reference>
<evidence type="ECO:0000313" key="3">
    <source>
        <dbReference type="Proteomes" id="UP000571554"/>
    </source>
</evidence>
<dbReference type="EMBL" id="JACHBW010000003">
    <property type="protein sequence ID" value="MBB6101684.1"/>
    <property type="molecule type" value="Genomic_DNA"/>
</dbReference>
<proteinExistence type="predicted"/>
<dbReference type="RefSeq" id="WP_183723321.1">
    <property type="nucleotide sequence ID" value="NZ_JACHBW010000003.1"/>
</dbReference>
<evidence type="ECO:0000313" key="2">
    <source>
        <dbReference type="EMBL" id="MBB6101684.1"/>
    </source>
</evidence>